<feature type="region of interest" description="Disordered" evidence="1">
    <location>
        <begin position="301"/>
        <end position="343"/>
    </location>
</feature>
<evidence type="ECO:0000313" key="2">
    <source>
        <dbReference type="EMBL" id="KIY74050.1"/>
    </source>
</evidence>
<dbReference type="EMBL" id="KN880432">
    <property type="protein sequence ID" value="KIY74050.1"/>
    <property type="molecule type" value="Genomic_DNA"/>
</dbReference>
<dbReference type="Proteomes" id="UP000054007">
    <property type="component" value="Unassembled WGS sequence"/>
</dbReference>
<protein>
    <submittedName>
        <fullName evidence="2">Uncharacterized protein</fullName>
    </submittedName>
</protein>
<organism evidence="2 3">
    <name type="scientific">Cylindrobasidium torrendii FP15055 ss-10</name>
    <dbReference type="NCBI Taxonomy" id="1314674"/>
    <lineage>
        <taxon>Eukaryota</taxon>
        <taxon>Fungi</taxon>
        <taxon>Dikarya</taxon>
        <taxon>Basidiomycota</taxon>
        <taxon>Agaricomycotina</taxon>
        <taxon>Agaricomycetes</taxon>
        <taxon>Agaricomycetidae</taxon>
        <taxon>Agaricales</taxon>
        <taxon>Marasmiineae</taxon>
        <taxon>Physalacriaceae</taxon>
        <taxon>Cylindrobasidium</taxon>
    </lineage>
</organism>
<dbReference type="OrthoDB" id="514070at2759"/>
<reference evidence="2 3" key="1">
    <citation type="journal article" date="2015" name="Fungal Genet. Biol.">
        <title>Evolution of novel wood decay mechanisms in Agaricales revealed by the genome sequences of Fistulina hepatica and Cylindrobasidium torrendii.</title>
        <authorList>
            <person name="Floudas D."/>
            <person name="Held B.W."/>
            <person name="Riley R."/>
            <person name="Nagy L.G."/>
            <person name="Koehler G."/>
            <person name="Ransdell A.S."/>
            <person name="Younus H."/>
            <person name="Chow J."/>
            <person name="Chiniquy J."/>
            <person name="Lipzen A."/>
            <person name="Tritt A."/>
            <person name="Sun H."/>
            <person name="Haridas S."/>
            <person name="LaButti K."/>
            <person name="Ohm R.A."/>
            <person name="Kues U."/>
            <person name="Blanchette R.A."/>
            <person name="Grigoriev I.V."/>
            <person name="Minto R.E."/>
            <person name="Hibbett D.S."/>
        </authorList>
    </citation>
    <scope>NUCLEOTIDE SEQUENCE [LARGE SCALE GENOMIC DNA]</scope>
    <source>
        <strain evidence="2 3">FP15055 ss-10</strain>
    </source>
</reference>
<evidence type="ECO:0000313" key="3">
    <source>
        <dbReference type="Proteomes" id="UP000054007"/>
    </source>
</evidence>
<dbReference type="AlphaFoldDB" id="A0A0D7BUW8"/>
<name>A0A0D7BUW8_9AGAR</name>
<feature type="compositionally biased region" description="Low complexity" evidence="1">
    <location>
        <begin position="92"/>
        <end position="103"/>
    </location>
</feature>
<proteinExistence type="predicted"/>
<accession>A0A0D7BUW8</accession>
<sequence length="387" mass="42442">MAESKIPVQSYIKMLTESDIPVKKAMELTRKLYKVFGTPSKLGALNDFELMANNVVDKDDRKAVLAAVRKAGFAQVPNDSRAHGLSGVARLSGPPHHSESPPSSRKRKRSIGDSVNEYLPAAPPVDDEAAAAALDFKEILDEENLARRSVVINRAPIMSAWALVVAERQGFQRAEALSIASVYTEMNALSKGVSLGVYKEKQAVIEGGNQPSLYRTKSQQWRALLNGTPALPTAAFSYISRSLRQTMPFVVGALRLLADSYNPSELNEKGYSLYCDFRPDVSGWGQRAAVKCQTILDLRKTEQEEGPSNKTQRIQHGMGEPLPLPLPQEGEEEQASQPDRCKAKEEDGMEMDALTQLTGPTVTNGHELVSQGHVTKHVWYVLEQGSG</sequence>
<gene>
    <name evidence="2" type="ORF">CYLTODRAFT_406103</name>
</gene>
<feature type="region of interest" description="Disordered" evidence="1">
    <location>
        <begin position="79"/>
        <end position="111"/>
    </location>
</feature>
<evidence type="ECO:0000256" key="1">
    <source>
        <dbReference type="SAM" id="MobiDB-lite"/>
    </source>
</evidence>
<keyword evidence="3" id="KW-1185">Reference proteome</keyword>